<protein>
    <submittedName>
        <fullName evidence="1">Uncharacterized protein</fullName>
    </submittedName>
</protein>
<gene>
    <name evidence="1" type="ORF">NQ176_g1332</name>
</gene>
<evidence type="ECO:0000313" key="2">
    <source>
        <dbReference type="Proteomes" id="UP001143910"/>
    </source>
</evidence>
<evidence type="ECO:0000313" key="1">
    <source>
        <dbReference type="EMBL" id="KAJ2982512.1"/>
    </source>
</evidence>
<name>A0ACC1NT87_9HYPO</name>
<accession>A0ACC1NT87</accession>
<organism evidence="1 2">
    <name type="scientific">Zarea fungicola</name>
    <dbReference type="NCBI Taxonomy" id="93591"/>
    <lineage>
        <taxon>Eukaryota</taxon>
        <taxon>Fungi</taxon>
        <taxon>Dikarya</taxon>
        <taxon>Ascomycota</taxon>
        <taxon>Pezizomycotina</taxon>
        <taxon>Sordariomycetes</taxon>
        <taxon>Hypocreomycetidae</taxon>
        <taxon>Hypocreales</taxon>
        <taxon>Cordycipitaceae</taxon>
        <taxon>Zarea</taxon>
    </lineage>
</organism>
<dbReference type="EMBL" id="JANJQO010000072">
    <property type="protein sequence ID" value="KAJ2982512.1"/>
    <property type="molecule type" value="Genomic_DNA"/>
</dbReference>
<comment type="caution">
    <text evidence="1">The sequence shown here is derived from an EMBL/GenBank/DDBJ whole genome shotgun (WGS) entry which is preliminary data.</text>
</comment>
<keyword evidence="2" id="KW-1185">Reference proteome</keyword>
<reference evidence="1" key="1">
    <citation type="submission" date="2022-08" db="EMBL/GenBank/DDBJ databases">
        <title>Genome Sequence of Lecanicillium fungicola.</title>
        <authorList>
            <person name="Buettner E."/>
        </authorList>
    </citation>
    <scope>NUCLEOTIDE SEQUENCE</scope>
    <source>
        <strain evidence="1">Babe33</strain>
    </source>
</reference>
<proteinExistence type="predicted"/>
<dbReference type="Proteomes" id="UP001143910">
    <property type="component" value="Unassembled WGS sequence"/>
</dbReference>
<sequence length="511" mass="56254">MTTSVQTQEAHSAALYMSPVALENSSANMRAKTFARPGYRGDSGAETPRFTTTTYPSKCLQFLKSIPLVPVRDTGSEASNKMFEQAKAPLRVLVVGAGLGGLATATTLRLHGHDVTVLEQAPFLAEVGAGIQIPPNSTKLLRRWGVLDEMKDQLVQPDGISFRRWQTGERIGFTDLSDEFSMTYEGQYYVAHRAHLHSALYKRATDLGVKVILNSKVASYNSAAPSVTTEDGTVFSADLVVAADGIKSIGRDSVPFTSDSTPRKTGYAAYRATVDVEKLRREVPEAAWILEKPGLNTWIGEKRHVMTYTISSGTSFNMVLSHEDHTDASTWTQLSKEQIAKDMRNEFAGWDSQLCKIIDIIDNALKWPLLEAETIDRWVAPSSRLVVLGDAAHAMLPYMSQGAAMAVEDGAALAIALNDAVSSDELRSSLLAWEAERRERAGMMQEASRVNSMIWHFADGPLQRARDAAMRPEVQGLHFLTSPNQWSDPQTQAWAYGYDAELAMMKRLESS</sequence>